<name>A0A364Y609_9BACT</name>
<dbReference type="EMBL" id="QMFY01000002">
    <property type="protein sequence ID" value="RAW02393.1"/>
    <property type="molecule type" value="Genomic_DNA"/>
</dbReference>
<proteinExistence type="predicted"/>
<evidence type="ECO:0000313" key="4">
    <source>
        <dbReference type="Proteomes" id="UP000251889"/>
    </source>
</evidence>
<feature type="signal peptide" evidence="2">
    <location>
        <begin position="1"/>
        <end position="21"/>
    </location>
</feature>
<organism evidence="3 4">
    <name type="scientific">Pseudochryseolinea flava</name>
    <dbReference type="NCBI Taxonomy" id="2059302"/>
    <lineage>
        <taxon>Bacteria</taxon>
        <taxon>Pseudomonadati</taxon>
        <taxon>Bacteroidota</taxon>
        <taxon>Cytophagia</taxon>
        <taxon>Cytophagales</taxon>
        <taxon>Fulvivirgaceae</taxon>
        <taxon>Pseudochryseolinea</taxon>
    </lineage>
</organism>
<accession>A0A364Y609</accession>
<dbReference type="AlphaFoldDB" id="A0A364Y609"/>
<dbReference type="InterPro" id="IPR019861">
    <property type="entry name" value="PorP/SprF_Bacteroidetes"/>
</dbReference>
<comment type="caution">
    <text evidence="3">The sequence shown here is derived from an EMBL/GenBank/DDBJ whole genome shotgun (WGS) entry which is preliminary data.</text>
</comment>
<keyword evidence="4" id="KW-1185">Reference proteome</keyword>
<evidence type="ECO:0008006" key="5">
    <source>
        <dbReference type="Google" id="ProtNLM"/>
    </source>
</evidence>
<evidence type="ECO:0000256" key="1">
    <source>
        <dbReference type="SAM" id="MobiDB-lite"/>
    </source>
</evidence>
<protein>
    <recommendedName>
        <fullName evidence="5">Type IX secretion system membrane protein PorP/SprF</fullName>
    </recommendedName>
</protein>
<evidence type="ECO:0000313" key="3">
    <source>
        <dbReference type="EMBL" id="RAW02393.1"/>
    </source>
</evidence>
<reference evidence="3 4" key="1">
    <citation type="submission" date="2018-06" db="EMBL/GenBank/DDBJ databases">
        <title>Chryseolinea flavus sp. nov., a member of the phylum Bacteroidetes isolated from soil.</title>
        <authorList>
            <person name="Li Y."/>
            <person name="Wang J."/>
        </authorList>
    </citation>
    <scope>NUCLEOTIDE SEQUENCE [LARGE SCALE GENOMIC DNA]</scope>
    <source>
        <strain evidence="3 4">SDU1-6</strain>
    </source>
</reference>
<dbReference type="NCBIfam" id="TIGR03519">
    <property type="entry name" value="T9SS_PorP_fam"/>
    <property type="match status" value="1"/>
</dbReference>
<feature type="chain" id="PRO_5016759184" description="Type IX secretion system membrane protein PorP/SprF" evidence="2">
    <location>
        <begin position="22"/>
        <end position="351"/>
    </location>
</feature>
<keyword evidence="2" id="KW-0732">Signal</keyword>
<gene>
    <name evidence="3" type="ORF">DQQ10_07630</name>
</gene>
<dbReference type="OrthoDB" id="1114455at2"/>
<dbReference type="Proteomes" id="UP000251889">
    <property type="component" value="Unassembled WGS sequence"/>
</dbReference>
<evidence type="ECO:0000256" key="2">
    <source>
        <dbReference type="SAM" id="SignalP"/>
    </source>
</evidence>
<feature type="region of interest" description="Disordered" evidence="1">
    <location>
        <begin position="307"/>
        <end position="351"/>
    </location>
</feature>
<sequence length="351" mass="39468">MKNLFKVFAVACVLFSSDLFAQQDPMYSQYMFNMLPINPAYAGSREMLSVTAMYRKQWVGIEGAPTTFTFSADTPIRNQRMALGLNLVSDQIGIAKTLTINACYAYRIQFTNGGLLSLGLQAGLNQYRADYSSVVTSQNFGGPMDNAFAGSVSSMFPNFGFGAYYYTDKFYVGVASPKMIKNNLNGENNPTIDFTSYPNRQNRHLFITSGYTFELNQDWDLKPSTLIKGVHGAPLEFDINVNAWWKKKVGGGLSYRTADAILAMVQFQVKPELQFGYAYDMTVSGLSGTNSGSHEVMLRYEPHAKKHANKARFNGGKKKAFNSRGKNSFRKKSNFKRKKSFSKRSRKPRRR</sequence>
<dbReference type="Pfam" id="PF11751">
    <property type="entry name" value="PorP_SprF"/>
    <property type="match status" value="1"/>
</dbReference>
<dbReference type="RefSeq" id="WP_112746215.1">
    <property type="nucleotide sequence ID" value="NZ_QMFY01000002.1"/>
</dbReference>